<dbReference type="GO" id="GO:0003676">
    <property type="term" value="F:nucleic acid binding"/>
    <property type="evidence" value="ECO:0007669"/>
    <property type="project" value="InterPro"/>
</dbReference>
<dbReference type="GO" id="GO:0004523">
    <property type="term" value="F:RNA-DNA hybrid ribonuclease activity"/>
    <property type="evidence" value="ECO:0007669"/>
    <property type="project" value="InterPro"/>
</dbReference>
<dbReference type="CDD" id="cd01647">
    <property type="entry name" value="RT_LTR"/>
    <property type="match status" value="1"/>
</dbReference>
<feature type="region of interest" description="Disordered" evidence="2">
    <location>
        <begin position="268"/>
        <end position="288"/>
    </location>
</feature>
<evidence type="ECO:0000313" key="7">
    <source>
        <dbReference type="Proteomes" id="UP000507222"/>
    </source>
</evidence>
<gene>
    <name evidence="6" type="ORF">CURHAP_LOCUS40871</name>
</gene>
<dbReference type="InterPro" id="IPR041588">
    <property type="entry name" value="Integrase_H2C2"/>
</dbReference>
<evidence type="ECO:0000256" key="2">
    <source>
        <dbReference type="SAM" id="MobiDB-lite"/>
    </source>
</evidence>
<evidence type="ECO:0000259" key="3">
    <source>
        <dbReference type="PROSITE" id="PS50878"/>
    </source>
</evidence>
<dbReference type="SUPFAM" id="SSF56672">
    <property type="entry name" value="DNA/RNA polymerases"/>
    <property type="match status" value="1"/>
</dbReference>
<feature type="compositionally biased region" description="Basic and acidic residues" evidence="2">
    <location>
        <begin position="338"/>
        <end position="351"/>
    </location>
</feature>
<accession>A0A6J5V7Y8</accession>
<dbReference type="InterPro" id="IPR000477">
    <property type="entry name" value="RT_dom"/>
</dbReference>
<dbReference type="CDD" id="cd09279">
    <property type="entry name" value="RNase_HI_like"/>
    <property type="match status" value="1"/>
</dbReference>
<dbReference type="InterPro" id="IPR050951">
    <property type="entry name" value="Retrovirus_Pol_polyprotein"/>
</dbReference>
<dbReference type="InterPro" id="IPR041577">
    <property type="entry name" value="RT_RNaseH_2"/>
</dbReference>
<evidence type="ECO:0000256" key="1">
    <source>
        <dbReference type="ARBA" id="ARBA00023268"/>
    </source>
</evidence>
<feature type="region of interest" description="Disordered" evidence="2">
    <location>
        <begin position="638"/>
        <end position="677"/>
    </location>
</feature>
<dbReference type="InterPro" id="IPR043502">
    <property type="entry name" value="DNA/RNA_pol_sf"/>
</dbReference>
<dbReference type="PANTHER" id="PTHR37984:SF5">
    <property type="entry name" value="PROTEIN NYNRIN-LIKE"/>
    <property type="match status" value="1"/>
</dbReference>
<dbReference type="Pfam" id="PF17921">
    <property type="entry name" value="Integrase_H2C2"/>
    <property type="match status" value="1"/>
</dbReference>
<feature type="domain" description="Reverse transcriptase" evidence="3">
    <location>
        <begin position="1006"/>
        <end position="1186"/>
    </location>
</feature>
<dbReference type="SUPFAM" id="SSF53098">
    <property type="entry name" value="Ribonuclease H-like"/>
    <property type="match status" value="1"/>
</dbReference>
<feature type="domain" description="Integrase catalytic" evidence="5">
    <location>
        <begin position="1602"/>
        <end position="1653"/>
    </location>
</feature>
<dbReference type="GO" id="GO:0015074">
    <property type="term" value="P:DNA integration"/>
    <property type="evidence" value="ECO:0007669"/>
    <property type="project" value="InterPro"/>
</dbReference>
<keyword evidence="1" id="KW-0511">Multifunctional enzyme</keyword>
<dbReference type="EMBL" id="CAEKDK010000006">
    <property type="protein sequence ID" value="CAB4285136.1"/>
    <property type="molecule type" value="Genomic_DNA"/>
</dbReference>
<dbReference type="InterPro" id="IPR005162">
    <property type="entry name" value="Retrotrans_gag_dom"/>
</dbReference>
<dbReference type="PROSITE" id="PS50879">
    <property type="entry name" value="RNASE_H_1"/>
    <property type="match status" value="1"/>
</dbReference>
<dbReference type="InterPro" id="IPR012337">
    <property type="entry name" value="RNaseH-like_sf"/>
</dbReference>
<feature type="domain" description="RNase H type-1" evidence="4">
    <location>
        <begin position="1402"/>
        <end position="1533"/>
    </location>
</feature>
<dbReference type="InterPro" id="IPR043128">
    <property type="entry name" value="Rev_trsase/Diguanyl_cyclase"/>
</dbReference>
<feature type="region of interest" description="Disordered" evidence="2">
    <location>
        <begin position="320"/>
        <end position="447"/>
    </location>
</feature>
<dbReference type="Gene3D" id="3.30.420.10">
    <property type="entry name" value="Ribonuclease H-like superfamily/Ribonuclease H"/>
    <property type="match status" value="2"/>
</dbReference>
<dbReference type="Pfam" id="PF00078">
    <property type="entry name" value="RVT_1"/>
    <property type="match status" value="1"/>
</dbReference>
<feature type="compositionally biased region" description="Basic and acidic residues" evidence="2">
    <location>
        <begin position="438"/>
        <end position="447"/>
    </location>
</feature>
<feature type="region of interest" description="Disordered" evidence="2">
    <location>
        <begin position="1381"/>
        <end position="1403"/>
    </location>
</feature>
<proteinExistence type="predicted"/>
<dbReference type="Pfam" id="PF13456">
    <property type="entry name" value="RVT_3"/>
    <property type="match status" value="1"/>
</dbReference>
<reference evidence="6 7" key="1">
    <citation type="submission" date="2020-05" db="EMBL/GenBank/DDBJ databases">
        <authorList>
            <person name="Campoy J."/>
            <person name="Schneeberger K."/>
            <person name="Spophaly S."/>
        </authorList>
    </citation>
    <scope>NUCLEOTIDE SEQUENCE [LARGE SCALE GENOMIC DNA]</scope>
    <source>
        <strain evidence="6">PruArmRojPasFocal</strain>
    </source>
</reference>
<feature type="compositionally biased region" description="Basic and acidic residues" evidence="2">
    <location>
        <begin position="374"/>
        <end position="383"/>
    </location>
</feature>
<dbReference type="Gene3D" id="3.30.70.270">
    <property type="match status" value="2"/>
</dbReference>
<dbReference type="Gene3D" id="3.10.10.10">
    <property type="entry name" value="HIV Type 1 Reverse Transcriptase, subunit A, domain 1"/>
    <property type="match status" value="1"/>
</dbReference>
<dbReference type="PROSITE" id="PS50878">
    <property type="entry name" value="RT_POL"/>
    <property type="match status" value="1"/>
</dbReference>
<organism evidence="6 7">
    <name type="scientific">Prunus armeniaca</name>
    <name type="common">Apricot</name>
    <name type="synonym">Armeniaca vulgaris</name>
    <dbReference type="NCBI Taxonomy" id="36596"/>
    <lineage>
        <taxon>Eukaryota</taxon>
        <taxon>Viridiplantae</taxon>
        <taxon>Streptophyta</taxon>
        <taxon>Embryophyta</taxon>
        <taxon>Tracheophyta</taxon>
        <taxon>Spermatophyta</taxon>
        <taxon>Magnoliopsida</taxon>
        <taxon>eudicotyledons</taxon>
        <taxon>Gunneridae</taxon>
        <taxon>Pentapetalae</taxon>
        <taxon>rosids</taxon>
        <taxon>fabids</taxon>
        <taxon>Rosales</taxon>
        <taxon>Rosaceae</taxon>
        <taxon>Amygdaloideae</taxon>
        <taxon>Amygdaleae</taxon>
        <taxon>Prunus</taxon>
    </lineage>
</organism>
<dbReference type="InterPro" id="IPR001584">
    <property type="entry name" value="Integrase_cat-core"/>
</dbReference>
<protein>
    <submittedName>
        <fullName evidence="6">Uncharacterized protein</fullName>
    </submittedName>
</protein>
<dbReference type="PROSITE" id="PS50994">
    <property type="entry name" value="INTEGRASE"/>
    <property type="match status" value="1"/>
</dbReference>
<dbReference type="Pfam" id="PF03732">
    <property type="entry name" value="Retrotrans_gag"/>
    <property type="match status" value="1"/>
</dbReference>
<evidence type="ECO:0000313" key="6">
    <source>
        <dbReference type="EMBL" id="CAB4285136.1"/>
    </source>
</evidence>
<sequence length="1653" mass="185150">MDNVSSLDCLQLDSQSEVLDKDAAMVPLNCDTPIIGIEEEREGRSKVEGSRSEYSPVRLFAQTFGAFIESTSYTQRVLKESVPHIFQSTEAFQTTMVGSKRTRSKTAAMAQSVTAQSHSTHDPAINMVAPPPLATVPPTGPATGSSNLRGTVAEHGGPSHQGGLVTTTDLGPVLEQLQAFPPLPPRSTHALAYTSSETLARVQLGSTRLSPPDPQSQANLNLRVDQLPQRVDDQNALMRQLLNQISVAQNLGLGQPGEVRRIDERTGGQLNGHQAGRAGESRQGDAQPCDQLADISRASASHTQSNVLERLGPRLDVRARLGPQGNVLQRLGSQGDQTDNRRNEDREERRSAAHSQRNIHERLGPQGGQPANPRNEDREERHSIARSRRTNSRRQAVENPSQSQSTNTPPRQRGREDRPLQTNEEVNQRRPNRKSRQRDRPALRAEDVEKLVNDRLRDLKTGGNLEDVLRKEMNQAISTPFTPEIEQAAPPKRFSTPSFTHFKGDSDPESHLKHFKSVMILHKADDALMCKAFAMTLRATAQDWFHTLPSGSINSFKELAYIFTKEYTSYRTIKKNPDHLFNLRKKPDESIRDYIKRFKAEKANIVGCDDRIASSAFKKGLPAEHELYRELTITPSQTLAEGDRQTQRAGLRSDGFSNKNKDKRRSHPQKDTKAGENYTKFTIPIHQILAHVKNKPWVRRLPPLKGDPDRRDTSKYCAFHGTHGHTTNNCFAWKAHLEELVKKGHCTEFIAKQAIQHIEDRDTAQGAAPKDLIGLDLPHNDALVISIQIAQAMVGRIRADEGSAANILQLTVIQQMGLEAKINKSAKSLTGFNGATTVTVGTIELDVYAPPADPWINKINAITSATHQKIRYPIPWGRIGQINSDQAMARKCSAQGLKKGKQTQFLPVNQADLKGVEQADEKADPRETARIGSRLSQEEKAELVAFLQNNKDVFAWSPSDMPGIDPQIICHRLHVNPAIKPVAQKRRNFAPERVAIIEAEIDKLLVAGFIEEVSYAEWLANVVLVAKKDKGLWRVCVDYTDLNKACPKDNFPLPRIDQLVDSTSGNQLLSFMDAYSGYNQIMMHEEDKAKTSFIIERGTYCHKVMPFGLKNAGATYQRLVNKIFKEQIGKTMGVYVDDMLVKAPERADHIENLAEAFSILRKYNMKLNPSKCTFGVSSGRFLGYLVTQRGIEAHRNQIKAILNMKSTDKCKPFFKALKKGHKDKWDDECEVTFQNLKTYLTSPPLLSKLMPGKDLYIYLAVSDSAVSSALIREELGAQHPVFYTSKALLDAETRYPKMEKLIFSLVVSARKLRPYYQAHRIIVITEFPLRSILHSPDASQRLMKWAIELSQYDLLYRPKTAIKAQALADFVVEFTPTAEEEKMVTKRKEKEDDTSPTDSNLPNDMWQLHVDGASNHKGAGAGVVIITPDGTLLEQAITLGFSASNNEAEYEALLAGLRLAKELSIKRLAVYSDSQLITNQASGKYMAKHPRMVQCVGEPRISTGHPFRRSIPVEHLDRPSIEEIEPIDSMQIDEDPSWQDPIIDYLVNGNLPTDKSEARKKTLNVGYFWPTMRHDSAEYVKRCDRCQRYKPIPNLPAEVYHPQNSPFMQWAIDLVGPLPPAPAKKEMMIVATDYFTKWIEAEALSSTKEADVE</sequence>
<evidence type="ECO:0000259" key="4">
    <source>
        <dbReference type="PROSITE" id="PS50879"/>
    </source>
</evidence>
<dbReference type="Proteomes" id="UP000507222">
    <property type="component" value="Unassembled WGS sequence"/>
</dbReference>
<dbReference type="Gene3D" id="1.10.340.70">
    <property type="match status" value="1"/>
</dbReference>
<dbReference type="PANTHER" id="PTHR37984">
    <property type="entry name" value="PROTEIN CBG26694"/>
    <property type="match status" value="1"/>
</dbReference>
<name>A0A6J5V7Y8_PRUAR</name>
<evidence type="ECO:0000259" key="5">
    <source>
        <dbReference type="PROSITE" id="PS50994"/>
    </source>
</evidence>
<feature type="compositionally biased region" description="Basic and acidic residues" evidence="2">
    <location>
        <begin position="1381"/>
        <end position="1393"/>
    </location>
</feature>
<dbReference type="InterPro" id="IPR002156">
    <property type="entry name" value="RNaseH_domain"/>
</dbReference>
<feature type="compositionally biased region" description="Polar residues" evidence="2">
    <location>
        <begin position="398"/>
        <end position="410"/>
    </location>
</feature>
<dbReference type="Pfam" id="PF17919">
    <property type="entry name" value="RT_RNaseH_2"/>
    <property type="match status" value="1"/>
</dbReference>
<dbReference type="InterPro" id="IPR036397">
    <property type="entry name" value="RNaseH_sf"/>
</dbReference>